<proteinExistence type="predicted"/>
<evidence type="ECO:0000256" key="1">
    <source>
        <dbReference type="SAM" id="MobiDB-lite"/>
    </source>
</evidence>
<accession>A0ABU6S5D9</accession>
<gene>
    <name evidence="2" type="ORF">PIB30_011487</name>
</gene>
<reference evidence="2 3" key="1">
    <citation type="journal article" date="2023" name="Plants (Basel)">
        <title>Bridging the Gap: Combining Genomics and Transcriptomics Approaches to Understand Stylosanthes scabra, an Orphan Legume from the Brazilian Caatinga.</title>
        <authorList>
            <person name="Ferreira-Neto J.R.C."/>
            <person name="da Silva M.D."/>
            <person name="Binneck E."/>
            <person name="de Melo N.F."/>
            <person name="da Silva R.H."/>
            <person name="de Melo A.L.T.M."/>
            <person name="Pandolfi V."/>
            <person name="Bustamante F.O."/>
            <person name="Brasileiro-Vidal A.C."/>
            <person name="Benko-Iseppon A.M."/>
        </authorList>
    </citation>
    <scope>NUCLEOTIDE SEQUENCE [LARGE SCALE GENOMIC DNA]</scope>
    <source>
        <tissue evidence="2">Leaves</tissue>
    </source>
</reference>
<protein>
    <submittedName>
        <fullName evidence="2">Uncharacterized protein</fullName>
    </submittedName>
</protein>
<organism evidence="2 3">
    <name type="scientific">Stylosanthes scabra</name>
    <dbReference type="NCBI Taxonomy" id="79078"/>
    <lineage>
        <taxon>Eukaryota</taxon>
        <taxon>Viridiplantae</taxon>
        <taxon>Streptophyta</taxon>
        <taxon>Embryophyta</taxon>
        <taxon>Tracheophyta</taxon>
        <taxon>Spermatophyta</taxon>
        <taxon>Magnoliopsida</taxon>
        <taxon>eudicotyledons</taxon>
        <taxon>Gunneridae</taxon>
        <taxon>Pentapetalae</taxon>
        <taxon>rosids</taxon>
        <taxon>fabids</taxon>
        <taxon>Fabales</taxon>
        <taxon>Fabaceae</taxon>
        <taxon>Papilionoideae</taxon>
        <taxon>50 kb inversion clade</taxon>
        <taxon>dalbergioids sensu lato</taxon>
        <taxon>Dalbergieae</taxon>
        <taxon>Pterocarpus clade</taxon>
        <taxon>Stylosanthes</taxon>
    </lineage>
</organism>
<name>A0ABU6S5D9_9FABA</name>
<keyword evidence="3" id="KW-1185">Reference proteome</keyword>
<evidence type="ECO:0000313" key="3">
    <source>
        <dbReference type="Proteomes" id="UP001341840"/>
    </source>
</evidence>
<sequence>MTNNSDAYKRMRARKKNQANRLAGNDSSSKESPKSPTDPVSKVPPPGSENQTVTNRSEFKVPPTPSDLVNTGADKSKSRKRKGIGHSYGSIYSPDFDVVGFTDEFIMENSRIATDEAGLKSNLEFIMTAGIKAAGISRALQKKLGGLSSDSSG</sequence>
<evidence type="ECO:0000313" key="2">
    <source>
        <dbReference type="EMBL" id="MED6131636.1"/>
    </source>
</evidence>
<dbReference type="Proteomes" id="UP001341840">
    <property type="component" value="Unassembled WGS sequence"/>
</dbReference>
<feature type="region of interest" description="Disordered" evidence="1">
    <location>
        <begin position="1"/>
        <end position="88"/>
    </location>
</feature>
<comment type="caution">
    <text evidence="2">The sequence shown here is derived from an EMBL/GenBank/DDBJ whole genome shotgun (WGS) entry which is preliminary data.</text>
</comment>
<dbReference type="EMBL" id="JASCZI010060443">
    <property type="protein sequence ID" value="MED6131636.1"/>
    <property type="molecule type" value="Genomic_DNA"/>
</dbReference>